<organism evidence="2">
    <name type="scientific">Cuerna arida</name>
    <dbReference type="NCBI Taxonomy" id="1464854"/>
    <lineage>
        <taxon>Eukaryota</taxon>
        <taxon>Metazoa</taxon>
        <taxon>Ecdysozoa</taxon>
        <taxon>Arthropoda</taxon>
        <taxon>Hexapoda</taxon>
        <taxon>Insecta</taxon>
        <taxon>Pterygota</taxon>
        <taxon>Neoptera</taxon>
        <taxon>Paraneoptera</taxon>
        <taxon>Hemiptera</taxon>
        <taxon>Auchenorrhyncha</taxon>
        <taxon>Membracoidea</taxon>
        <taxon>Cicadellidae</taxon>
        <taxon>Cicadellinae</taxon>
        <taxon>Proconiini</taxon>
        <taxon>Cuerna</taxon>
    </lineage>
</organism>
<feature type="compositionally biased region" description="Acidic residues" evidence="1">
    <location>
        <begin position="87"/>
        <end position="107"/>
    </location>
</feature>
<feature type="non-terminal residue" evidence="2">
    <location>
        <position position="137"/>
    </location>
</feature>
<evidence type="ECO:0000313" key="2">
    <source>
        <dbReference type="EMBL" id="JAS41912.1"/>
    </source>
</evidence>
<accession>A0A1B6EVE7</accession>
<proteinExistence type="predicted"/>
<evidence type="ECO:0000256" key="1">
    <source>
        <dbReference type="SAM" id="MobiDB-lite"/>
    </source>
</evidence>
<gene>
    <name evidence="2" type="ORF">g.6166</name>
</gene>
<dbReference type="EMBL" id="GECZ01027857">
    <property type="protein sequence ID" value="JAS41912.1"/>
    <property type="molecule type" value="Transcribed_RNA"/>
</dbReference>
<dbReference type="AlphaFoldDB" id="A0A1B6EVE7"/>
<reference evidence="2" key="1">
    <citation type="submission" date="2015-11" db="EMBL/GenBank/DDBJ databases">
        <title>De novo transcriptome assembly of four potential Pierce s Disease insect vectors from Arizona vineyards.</title>
        <authorList>
            <person name="Tassone E.E."/>
        </authorList>
    </citation>
    <scope>NUCLEOTIDE SEQUENCE</scope>
</reference>
<name>A0A1B6EVE7_9HEMI</name>
<feature type="region of interest" description="Disordered" evidence="1">
    <location>
        <begin position="26"/>
        <end position="54"/>
    </location>
</feature>
<protein>
    <submittedName>
        <fullName evidence="2">Uncharacterized protein</fullName>
    </submittedName>
</protein>
<feature type="region of interest" description="Disordered" evidence="1">
    <location>
        <begin position="85"/>
        <end position="137"/>
    </location>
</feature>
<sequence>MPSKKAPLKRKVSGLWGKSSFEKLTSSFDNKDNKDNNNVSQSGLSSFRDKNNNKSFIAEETVTVTTNATSDNISEIATDEVINLNQTDEENEIDEEAEDDEDFDDFDENHTSMEGRTVSKQGYEIDRASAGNVKRTE</sequence>